<sequence>MDLVKDSSAELGALEEDRAKLLEERQTLVAPIMKLPYELLARIFEMANEDEVDPEWVEKIPEDEDEDVTRFPTTISHVNRRFRDVALTTSSLWSRICMNERPPHYHLDRLWLERAKLIDVDLDLTDEHWLSQQSMRDMLSIIMVPERWRSFSLRTEEYPGIHTALTMMTEPAPELRFLELINAHTEFDEDEDHGLPFAEPVDIFGGVAPKLKAVSLYSVPLRWTAPMLSGLVSLEVEYLPAAWRPKWAEWVNVIRACPDLVKLTLMASGPHIPEEVDPRHYPEIEEIKLDKLEELELGDVRPWVLSHLISMIQAPNLSYLSLDTLEDYDYTEQIRLVSDVRYPLLRRLKFVLVEMAEIEFISLLRRLPGLEQLELNALDDFLTAIMDDDRDPGRTTGLVVPKLHTLWATGFDGHELAAFIEQRSRFEAAVSTVLVPYRDEKLVSGAHLNYLQGETHFGYFEGSDREQVDDEEGEEMEDGSDWDVEIAEDYVDGEEWLDGEEEDDDEGYEF</sequence>
<organism evidence="2 3">
    <name type="scientific">Calocera cornea HHB12733</name>
    <dbReference type="NCBI Taxonomy" id="1353952"/>
    <lineage>
        <taxon>Eukaryota</taxon>
        <taxon>Fungi</taxon>
        <taxon>Dikarya</taxon>
        <taxon>Basidiomycota</taxon>
        <taxon>Agaricomycotina</taxon>
        <taxon>Dacrymycetes</taxon>
        <taxon>Dacrymycetales</taxon>
        <taxon>Dacrymycetaceae</taxon>
        <taxon>Calocera</taxon>
    </lineage>
</organism>
<feature type="compositionally biased region" description="Acidic residues" evidence="1">
    <location>
        <begin position="467"/>
        <end position="485"/>
    </location>
</feature>
<evidence type="ECO:0000313" key="2">
    <source>
        <dbReference type="EMBL" id="KZT62753.1"/>
    </source>
</evidence>
<dbReference type="InParanoid" id="A0A165K6L8"/>
<protein>
    <submittedName>
        <fullName evidence="2">Uncharacterized protein</fullName>
    </submittedName>
</protein>
<proteinExistence type="predicted"/>
<dbReference type="AlphaFoldDB" id="A0A165K6L8"/>
<dbReference type="Proteomes" id="UP000076842">
    <property type="component" value="Unassembled WGS sequence"/>
</dbReference>
<reference evidence="2 3" key="1">
    <citation type="journal article" date="2016" name="Mol. Biol. Evol.">
        <title>Comparative Genomics of Early-Diverging Mushroom-Forming Fungi Provides Insights into the Origins of Lignocellulose Decay Capabilities.</title>
        <authorList>
            <person name="Nagy L.G."/>
            <person name="Riley R."/>
            <person name="Tritt A."/>
            <person name="Adam C."/>
            <person name="Daum C."/>
            <person name="Floudas D."/>
            <person name="Sun H."/>
            <person name="Yadav J.S."/>
            <person name="Pangilinan J."/>
            <person name="Larsson K.H."/>
            <person name="Matsuura K."/>
            <person name="Barry K."/>
            <person name="Labutti K."/>
            <person name="Kuo R."/>
            <person name="Ohm R.A."/>
            <person name="Bhattacharya S.S."/>
            <person name="Shirouzu T."/>
            <person name="Yoshinaga Y."/>
            <person name="Martin F.M."/>
            <person name="Grigoriev I.V."/>
            <person name="Hibbett D.S."/>
        </authorList>
    </citation>
    <scope>NUCLEOTIDE SEQUENCE [LARGE SCALE GENOMIC DNA]</scope>
    <source>
        <strain evidence="2 3">HHB12733</strain>
    </source>
</reference>
<gene>
    <name evidence="2" type="ORF">CALCODRAFT_478681</name>
</gene>
<accession>A0A165K6L8</accession>
<dbReference type="EMBL" id="KV423914">
    <property type="protein sequence ID" value="KZT62753.1"/>
    <property type="molecule type" value="Genomic_DNA"/>
</dbReference>
<evidence type="ECO:0000256" key="1">
    <source>
        <dbReference type="SAM" id="MobiDB-lite"/>
    </source>
</evidence>
<name>A0A165K6L8_9BASI</name>
<dbReference type="OrthoDB" id="3341212at2759"/>
<keyword evidence="3" id="KW-1185">Reference proteome</keyword>
<feature type="region of interest" description="Disordered" evidence="1">
    <location>
        <begin position="462"/>
        <end position="485"/>
    </location>
</feature>
<dbReference type="STRING" id="1353952.A0A165K6L8"/>
<evidence type="ECO:0000313" key="3">
    <source>
        <dbReference type="Proteomes" id="UP000076842"/>
    </source>
</evidence>